<evidence type="ECO:0000313" key="3">
    <source>
        <dbReference type="Proteomes" id="UP000295484"/>
    </source>
</evidence>
<proteinExistence type="predicted"/>
<keyword evidence="1" id="KW-1133">Transmembrane helix</keyword>
<feature type="transmembrane region" description="Helical" evidence="1">
    <location>
        <begin position="35"/>
        <end position="55"/>
    </location>
</feature>
<dbReference type="InterPro" id="IPR037185">
    <property type="entry name" value="EmrE-like"/>
</dbReference>
<comment type="caution">
    <text evidence="2">The sequence shown here is derived from an EMBL/GenBank/DDBJ whole genome shotgun (WGS) entry which is preliminary data.</text>
</comment>
<protein>
    <recommendedName>
        <fullName evidence="4">EamA-like transporter family protein</fullName>
    </recommendedName>
</protein>
<keyword evidence="1" id="KW-0812">Transmembrane</keyword>
<gene>
    <name evidence="2" type="ORF">EV657_103126</name>
</gene>
<accession>A0A4R8G6V4</accession>
<dbReference type="Proteomes" id="UP000295484">
    <property type="component" value="Unassembled WGS sequence"/>
</dbReference>
<evidence type="ECO:0008006" key="4">
    <source>
        <dbReference type="Google" id="ProtNLM"/>
    </source>
</evidence>
<keyword evidence="1" id="KW-0472">Membrane</keyword>
<dbReference type="RefSeq" id="WP_243837476.1">
    <property type="nucleotide sequence ID" value="NZ_SOEB01000003.1"/>
</dbReference>
<dbReference type="SUPFAM" id="SSF103481">
    <property type="entry name" value="Multidrug resistance efflux transporter EmrE"/>
    <property type="match status" value="1"/>
</dbReference>
<dbReference type="AlphaFoldDB" id="A0A4R8G6V4"/>
<reference evidence="2 3" key="1">
    <citation type="submission" date="2019-03" db="EMBL/GenBank/DDBJ databases">
        <title>Genomic Encyclopedia of Type Strains, Phase IV (KMG-IV): sequencing the most valuable type-strain genomes for metagenomic binning, comparative biology and taxonomic classification.</title>
        <authorList>
            <person name="Goeker M."/>
        </authorList>
    </citation>
    <scope>NUCLEOTIDE SEQUENCE [LARGE SCALE GENOMIC DNA]</scope>
    <source>
        <strain evidence="2 3">JA181</strain>
    </source>
</reference>
<evidence type="ECO:0000313" key="2">
    <source>
        <dbReference type="EMBL" id="TDX32555.1"/>
    </source>
</evidence>
<sequence>MARGCGRCAGTGGRWPGSTLAVAVWQIGIRVRGPGATSVLFNLVPVAALLIVAGFGRMPAVPQLLGVAIAVGGVIWASRGARR</sequence>
<organism evidence="2 3">
    <name type="scientific">Rhodovulum visakhapatnamense</name>
    <dbReference type="NCBI Taxonomy" id="364297"/>
    <lineage>
        <taxon>Bacteria</taxon>
        <taxon>Pseudomonadati</taxon>
        <taxon>Pseudomonadota</taxon>
        <taxon>Alphaproteobacteria</taxon>
        <taxon>Rhodobacterales</taxon>
        <taxon>Paracoccaceae</taxon>
        <taxon>Rhodovulum</taxon>
    </lineage>
</organism>
<evidence type="ECO:0000256" key="1">
    <source>
        <dbReference type="SAM" id="Phobius"/>
    </source>
</evidence>
<dbReference type="EMBL" id="SOEB01000003">
    <property type="protein sequence ID" value="TDX32555.1"/>
    <property type="molecule type" value="Genomic_DNA"/>
</dbReference>
<feature type="transmembrane region" description="Helical" evidence="1">
    <location>
        <begin position="61"/>
        <end position="78"/>
    </location>
</feature>
<name>A0A4R8G6V4_9RHOB</name>